<dbReference type="AlphaFoldDB" id="A0A4C1X0K3"/>
<proteinExistence type="predicted"/>
<comment type="caution">
    <text evidence="1">The sequence shown here is derived from an EMBL/GenBank/DDBJ whole genome shotgun (WGS) entry which is preliminary data.</text>
</comment>
<name>A0A4C1X0K3_EUMVA</name>
<dbReference type="Proteomes" id="UP000299102">
    <property type="component" value="Unassembled WGS sequence"/>
</dbReference>
<evidence type="ECO:0000313" key="1">
    <source>
        <dbReference type="EMBL" id="GBP55847.1"/>
    </source>
</evidence>
<evidence type="ECO:0000313" key="2">
    <source>
        <dbReference type="Proteomes" id="UP000299102"/>
    </source>
</evidence>
<gene>
    <name evidence="1" type="ORF">EVAR_38444_1</name>
</gene>
<keyword evidence="2" id="KW-1185">Reference proteome</keyword>
<accession>A0A4C1X0K3</accession>
<organism evidence="1 2">
    <name type="scientific">Eumeta variegata</name>
    <name type="common">Bagworm moth</name>
    <name type="synonym">Eumeta japonica</name>
    <dbReference type="NCBI Taxonomy" id="151549"/>
    <lineage>
        <taxon>Eukaryota</taxon>
        <taxon>Metazoa</taxon>
        <taxon>Ecdysozoa</taxon>
        <taxon>Arthropoda</taxon>
        <taxon>Hexapoda</taxon>
        <taxon>Insecta</taxon>
        <taxon>Pterygota</taxon>
        <taxon>Neoptera</taxon>
        <taxon>Endopterygota</taxon>
        <taxon>Lepidoptera</taxon>
        <taxon>Glossata</taxon>
        <taxon>Ditrysia</taxon>
        <taxon>Tineoidea</taxon>
        <taxon>Psychidae</taxon>
        <taxon>Oiketicinae</taxon>
        <taxon>Eumeta</taxon>
    </lineage>
</organism>
<reference evidence="1 2" key="1">
    <citation type="journal article" date="2019" name="Commun. Biol.">
        <title>The bagworm genome reveals a unique fibroin gene that provides high tensile strength.</title>
        <authorList>
            <person name="Kono N."/>
            <person name="Nakamura H."/>
            <person name="Ohtoshi R."/>
            <person name="Tomita M."/>
            <person name="Numata K."/>
            <person name="Arakawa K."/>
        </authorList>
    </citation>
    <scope>NUCLEOTIDE SEQUENCE [LARGE SCALE GENOMIC DNA]</scope>
</reference>
<dbReference type="EMBL" id="BGZK01000679">
    <property type="protein sequence ID" value="GBP55847.1"/>
    <property type="molecule type" value="Genomic_DNA"/>
</dbReference>
<sequence>MQYTPRCSELSIRHAAFESPQHNTKPISVHFCKHRLVKIDRTYIKIQTRGIINVRLNKPAWGNSITKQNYKRKHNLSSSPRAGELCGTIKRWKEANFSPNHLRAIEHLDFKPSRWPRPSRGLETTAAANAITTPSQITSSALAAHQCSGKLQHPTAPPASSQLAPLADLWTSLII</sequence>
<protein>
    <submittedName>
        <fullName evidence="1">Uncharacterized protein</fullName>
    </submittedName>
</protein>